<dbReference type="AlphaFoldDB" id="A0A0D6EN67"/>
<keyword evidence="2" id="KW-0472">Membrane</keyword>
<proteinExistence type="predicted"/>
<keyword evidence="2" id="KW-0812">Transmembrane</keyword>
<evidence type="ECO:0000256" key="2">
    <source>
        <dbReference type="SAM" id="Phobius"/>
    </source>
</evidence>
<name>A0A0D6EN67_SPOSA</name>
<dbReference type="InterPro" id="IPR013248">
    <property type="entry name" value="Psh3/Shr3"/>
</dbReference>
<dbReference type="GO" id="GO:0006888">
    <property type="term" value="P:endoplasmic reticulum to Golgi vesicle-mediated transport"/>
    <property type="evidence" value="ECO:0007669"/>
    <property type="project" value="TreeGrafter"/>
</dbReference>
<dbReference type="SMART" id="SM00786">
    <property type="entry name" value="SHR3_chaperone"/>
    <property type="match status" value="1"/>
</dbReference>
<reference evidence="4" key="1">
    <citation type="submission" date="2015-02" db="EMBL/GenBank/DDBJ databases">
        <authorList>
            <person name="Gon?alves P."/>
        </authorList>
    </citation>
    <scope>NUCLEOTIDE SEQUENCE [LARGE SCALE GENOMIC DNA]</scope>
</reference>
<dbReference type="PANTHER" id="PTHR28228:SF1">
    <property type="entry name" value="SECRETORY COMPONENT PROTEIN SHR3"/>
    <property type="match status" value="1"/>
</dbReference>
<dbReference type="Proteomes" id="UP000243876">
    <property type="component" value="Unassembled WGS sequence"/>
</dbReference>
<feature type="region of interest" description="Disordered" evidence="1">
    <location>
        <begin position="174"/>
        <end position="196"/>
    </location>
</feature>
<dbReference type="Pfam" id="PF08229">
    <property type="entry name" value="SHR3_chaperone"/>
    <property type="match status" value="1"/>
</dbReference>
<evidence type="ECO:0000313" key="4">
    <source>
        <dbReference type="Proteomes" id="UP000243876"/>
    </source>
</evidence>
<gene>
    <name evidence="3" type="primary">SPOSA6832_03150</name>
</gene>
<dbReference type="EMBL" id="CENE01000014">
    <property type="protein sequence ID" value="CEQ41419.1"/>
    <property type="molecule type" value="Genomic_DNA"/>
</dbReference>
<evidence type="ECO:0000256" key="1">
    <source>
        <dbReference type="SAM" id="MobiDB-lite"/>
    </source>
</evidence>
<dbReference type="GO" id="GO:0005789">
    <property type="term" value="C:endoplasmic reticulum membrane"/>
    <property type="evidence" value="ECO:0007669"/>
    <property type="project" value="TreeGrafter"/>
</dbReference>
<feature type="compositionally biased region" description="Polar residues" evidence="1">
    <location>
        <begin position="1"/>
        <end position="13"/>
    </location>
</feature>
<sequence>MPSSGKVPTSLPNPSRPRSVRPHPLAPAYLESYYSHLFHAPPFYITTLSSAAGVAIAASGVKLVMNPVSGLLFDGATFLLLASALSVYISNVLAALRYLPLDHQPAFDQTSGLGSALDSLGEVRLTEALQSVAASHMIIAVSLTGVLMLQGAQGFADRPSSVSSAKLPAAGVVPATTTAPVPSKGEKVPEQGLHET</sequence>
<dbReference type="GO" id="GO:0051082">
    <property type="term" value="F:unfolded protein binding"/>
    <property type="evidence" value="ECO:0007669"/>
    <property type="project" value="TreeGrafter"/>
</dbReference>
<dbReference type="PANTHER" id="PTHR28228">
    <property type="entry name" value="SECRETORY COMPONENT PROTEIN SHR3"/>
    <property type="match status" value="1"/>
</dbReference>
<evidence type="ECO:0000313" key="3">
    <source>
        <dbReference type="EMBL" id="CEQ41419.1"/>
    </source>
</evidence>
<accession>A0A0D6EN67</accession>
<feature type="region of interest" description="Disordered" evidence="1">
    <location>
        <begin position="1"/>
        <end position="20"/>
    </location>
</feature>
<keyword evidence="2" id="KW-1133">Transmembrane helix</keyword>
<organism evidence="3 4">
    <name type="scientific">Sporidiobolus salmonicolor</name>
    <name type="common">Yeast-like fungus</name>
    <name type="synonym">Sporobolomyces salmonicolor</name>
    <dbReference type="NCBI Taxonomy" id="5005"/>
    <lineage>
        <taxon>Eukaryota</taxon>
        <taxon>Fungi</taxon>
        <taxon>Dikarya</taxon>
        <taxon>Basidiomycota</taxon>
        <taxon>Pucciniomycotina</taxon>
        <taxon>Microbotryomycetes</taxon>
        <taxon>Sporidiobolales</taxon>
        <taxon>Sporidiobolaceae</taxon>
        <taxon>Sporobolomyces</taxon>
    </lineage>
</organism>
<feature type="transmembrane region" description="Helical" evidence="2">
    <location>
        <begin position="43"/>
        <end position="65"/>
    </location>
</feature>
<dbReference type="OrthoDB" id="5229808at2759"/>
<feature type="compositionally biased region" description="Basic and acidic residues" evidence="1">
    <location>
        <begin position="184"/>
        <end position="196"/>
    </location>
</feature>
<keyword evidence="4" id="KW-1185">Reference proteome</keyword>
<feature type="transmembrane region" description="Helical" evidence="2">
    <location>
        <begin position="77"/>
        <end position="99"/>
    </location>
</feature>
<protein>
    <submittedName>
        <fullName evidence="3">SPOSA6832_03150-mRNA-1:cds</fullName>
    </submittedName>
</protein>